<proteinExistence type="predicted"/>
<name>A0ACB9BMF0_CICIN</name>
<protein>
    <submittedName>
        <fullName evidence="1">Uncharacterized protein</fullName>
    </submittedName>
</protein>
<evidence type="ECO:0000313" key="1">
    <source>
        <dbReference type="EMBL" id="KAI3723195.1"/>
    </source>
</evidence>
<accession>A0ACB9BMF0</accession>
<reference evidence="1 2" key="2">
    <citation type="journal article" date="2022" name="Mol. Ecol. Resour.">
        <title>The genomes of chicory, endive, great burdock and yacon provide insights into Asteraceae paleo-polyploidization history and plant inulin production.</title>
        <authorList>
            <person name="Fan W."/>
            <person name="Wang S."/>
            <person name="Wang H."/>
            <person name="Wang A."/>
            <person name="Jiang F."/>
            <person name="Liu H."/>
            <person name="Zhao H."/>
            <person name="Xu D."/>
            <person name="Zhang Y."/>
        </authorList>
    </citation>
    <scope>NUCLEOTIDE SEQUENCE [LARGE SCALE GENOMIC DNA]</scope>
    <source>
        <strain evidence="2">cv. Punajuju</strain>
        <tissue evidence="1">Leaves</tissue>
    </source>
</reference>
<sequence>MDGSSPPSFTGPSAETTYSQDDQYYAAGTGPQSFSDMNTGRPVSVSHDQPHMRAIDGDPNMKRQPTFKDVAPGLGQSYKVPSADAGDVNRGPVVDVIQDGEKPQTIGDLAAARKPTSGTEGRSPYEEVKVPTNGDMRPNNPSPGYELSGGWLSVRAGSKELQRRPLWEILLAGDLD</sequence>
<dbReference type="EMBL" id="CM042014">
    <property type="protein sequence ID" value="KAI3723195.1"/>
    <property type="molecule type" value="Genomic_DNA"/>
</dbReference>
<gene>
    <name evidence="1" type="ORF">L2E82_34616</name>
</gene>
<evidence type="ECO:0000313" key="2">
    <source>
        <dbReference type="Proteomes" id="UP001055811"/>
    </source>
</evidence>
<comment type="caution">
    <text evidence="1">The sequence shown here is derived from an EMBL/GenBank/DDBJ whole genome shotgun (WGS) entry which is preliminary data.</text>
</comment>
<organism evidence="1 2">
    <name type="scientific">Cichorium intybus</name>
    <name type="common">Chicory</name>
    <dbReference type="NCBI Taxonomy" id="13427"/>
    <lineage>
        <taxon>Eukaryota</taxon>
        <taxon>Viridiplantae</taxon>
        <taxon>Streptophyta</taxon>
        <taxon>Embryophyta</taxon>
        <taxon>Tracheophyta</taxon>
        <taxon>Spermatophyta</taxon>
        <taxon>Magnoliopsida</taxon>
        <taxon>eudicotyledons</taxon>
        <taxon>Gunneridae</taxon>
        <taxon>Pentapetalae</taxon>
        <taxon>asterids</taxon>
        <taxon>campanulids</taxon>
        <taxon>Asterales</taxon>
        <taxon>Asteraceae</taxon>
        <taxon>Cichorioideae</taxon>
        <taxon>Cichorieae</taxon>
        <taxon>Cichoriinae</taxon>
        <taxon>Cichorium</taxon>
    </lineage>
</organism>
<dbReference type="Proteomes" id="UP001055811">
    <property type="component" value="Linkage Group LG06"/>
</dbReference>
<keyword evidence="2" id="KW-1185">Reference proteome</keyword>
<reference evidence="2" key="1">
    <citation type="journal article" date="2022" name="Mol. Ecol. Resour.">
        <title>The genomes of chicory, endive, great burdock and yacon provide insights into Asteraceae palaeo-polyploidization history and plant inulin production.</title>
        <authorList>
            <person name="Fan W."/>
            <person name="Wang S."/>
            <person name="Wang H."/>
            <person name="Wang A."/>
            <person name="Jiang F."/>
            <person name="Liu H."/>
            <person name="Zhao H."/>
            <person name="Xu D."/>
            <person name="Zhang Y."/>
        </authorList>
    </citation>
    <scope>NUCLEOTIDE SEQUENCE [LARGE SCALE GENOMIC DNA]</scope>
    <source>
        <strain evidence="2">cv. Punajuju</strain>
    </source>
</reference>